<feature type="domain" description="GHMP kinase N-terminal" evidence="6">
    <location>
        <begin position="82"/>
        <end position="157"/>
    </location>
</feature>
<keyword evidence="1" id="KW-0808">Transferase</keyword>
<evidence type="ECO:0000256" key="3">
    <source>
        <dbReference type="ARBA" id="ARBA00022777"/>
    </source>
</evidence>
<dbReference type="InterPro" id="IPR013750">
    <property type="entry name" value="GHMP_kinase_C_dom"/>
</dbReference>
<dbReference type="PANTHER" id="PTHR32463:SF0">
    <property type="entry name" value="L-FUCOSE KINASE"/>
    <property type="match status" value="1"/>
</dbReference>
<evidence type="ECO:0000313" key="8">
    <source>
        <dbReference type="EMBL" id="OGN09999.1"/>
    </source>
</evidence>
<evidence type="ECO:0000256" key="5">
    <source>
        <dbReference type="ARBA" id="ARBA00038121"/>
    </source>
</evidence>
<keyword evidence="4" id="KW-0067">ATP-binding</keyword>
<dbReference type="InterPro" id="IPR006204">
    <property type="entry name" value="GHMP_kinase_N_dom"/>
</dbReference>
<accession>A0A1F8FCM7</accession>
<reference evidence="8 9" key="1">
    <citation type="journal article" date="2016" name="Nat. Commun.">
        <title>Thousands of microbial genomes shed light on interconnected biogeochemical processes in an aquifer system.</title>
        <authorList>
            <person name="Anantharaman K."/>
            <person name="Brown C.T."/>
            <person name="Hug L.A."/>
            <person name="Sharon I."/>
            <person name="Castelle C.J."/>
            <person name="Probst A.J."/>
            <person name="Thomas B.C."/>
            <person name="Singh A."/>
            <person name="Wilkins M.J."/>
            <person name="Karaoz U."/>
            <person name="Brodie E.L."/>
            <person name="Williams K.H."/>
            <person name="Hubbard S.S."/>
            <person name="Banfield J.F."/>
        </authorList>
    </citation>
    <scope>NUCLEOTIDE SEQUENCE [LARGE SCALE GENOMIC DNA]</scope>
</reference>
<name>A0A1F8FCM7_9BACT</name>
<evidence type="ECO:0000256" key="4">
    <source>
        <dbReference type="ARBA" id="ARBA00022840"/>
    </source>
</evidence>
<dbReference type="InterPro" id="IPR014606">
    <property type="entry name" value="Heptose_7-P_kinase"/>
</dbReference>
<protein>
    <submittedName>
        <fullName evidence="8">Kinase</fullName>
    </submittedName>
</protein>
<dbReference type="AlphaFoldDB" id="A0A1F8FCM7"/>
<dbReference type="Pfam" id="PF08544">
    <property type="entry name" value="GHMP_kinases_C"/>
    <property type="match status" value="1"/>
</dbReference>
<dbReference type="Pfam" id="PF00288">
    <property type="entry name" value="GHMP_kinases_N"/>
    <property type="match status" value="1"/>
</dbReference>
<dbReference type="GO" id="GO:0005524">
    <property type="term" value="F:ATP binding"/>
    <property type="evidence" value="ECO:0007669"/>
    <property type="project" value="UniProtKB-KW"/>
</dbReference>
<dbReference type="InterPro" id="IPR052203">
    <property type="entry name" value="GHMP_Kinase-Related"/>
</dbReference>
<dbReference type="EMBL" id="MGJO01000006">
    <property type="protein sequence ID" value="OGN09999.1"/>
    <property type="molecule type" value="Genomic_DNA"/>
</dbReference>
<evidence type="ECO:0000256" key="2">
    <source>
        <dbReference type="ARBA" id="ARBA00022741"/>
    </source>
</evidence>
<comment type="similarity">
    <text evidence="5">Belongs to the GHMP kinase family.</text>
</comment>
<dbReference type="InterPro" id="IPR001174">
    <property type="entry name" value="HddA/FKP"/>
</dbReference>
<dbReference type="GO" id="GO:0042352">
    <property type="term" value="P:GDP-L-fucose salvage"/>
    <property type="evidence" value="ECO:0007669"/>
    <property type="project" value="TreeGrafter"/>
</dbReference>
<dbReference type="Proteomes" id="UP000178908">
    <property type="component" value="Unassembled WGS sequence"/>
</dbReference>
<dbReference type="Gene3D" id="3.30.230.120">
    <property type="match status" value="1"/>
</dbReference>
<evidence type="ECO:0000259" key="7">
    <source>
        <dbReference type="Pfam" id="PF08544"/>
    </source>
</evidence>
<dbReference type="PIRSF" id="PIRSF036406">
    <property type="entry name" value="Hept_kin"/>
    <property type="match status" value="1"/>
</dbReference>
<gene>
    <name evidence="8" type="ORF">A3C61_00380</name>
</gene>
<keyword evidence="3 8" id="KW-0418">Kinase</keyword>
<feature type="domain" description="GHMP kinase C-terminal" evidence="7">
    <location>
        <begin position="236"/>
        <end position="308"/>
    </location>
</feature>
<dbReference type="SUPFAM" id="SSF54211">
    <property type="entry name" value="Ribosomal protein S5 domain 2-like"/>
    <property type="match status" value="1"/>
</dbReference>
<dbReference type="InterPro" id="IPR020568">
    <property type="entry name" value="Ribosomal_Su5_D2-typ_SF"/>
</dbReference>
<dbReference type="PRINTS" id="PR00960">
    <property type="entry name" value="LMBPPROTEIN"/>
</dbReference>
<sequence>MIITRTPYRISFFGGGTDYPAWYKENGGAVLSTAINKYCYITCRYLPPFFEHKHRIVYSRHETVNKIDEIDHPSVRETMRFFNVNKGLEIHHDGDLPAMSGLGSSSAFTVGLINALNALKGTPKTKKETAMDAIHIEQNLIRENVGSQDQTVASFGGFNRINFGGTREISIKPILLSSARLKSFQNHLMLYFSGLSRNASLIAEEQIKNIGNREIELKLMHELVNEGEAILTNNKRGLDEFGKLLNEGWKIKKSLSSKITNPYIDNVYEAGMQAGALGGKLLGAGGGGFVLFFAKPEIQEKIKRKLKKLLLVPFRFDYLGSRVIYTGNDFEKF</sequence>
<organism evidence="8 9">
    <name type="scientific">Candidatus Yanofskybacteria bacterium RIFCSPHIGHO2_02_FULL_39_10</name>
    <dbReference type="NCBI Taxonomy" id="1802674"/>
    <lineage>
        <taxon>Bacteria</taxon>
        <taxon>Candidatus Yanofskyibacteriota</taxon>
    </lineage>
</organism>
<evidence type="ECO:0000259" key="6">
    <source>
        <dbReference type="Pfam" id="PF00288"/>
    </source>
</evidence>
<keyword evidence="2" id="KW-0547">Nucleotide-binding</keyword>
<evidence type="ECO:0000256" key="1">
    <source>
        <dbReference type="ARBA" id="ARBA00022679"/>
    </source>
</evidence>
<dbReference type="SUPFAM" id="SSF55060">
    <property type="entry name" value="GHMP Kinase, C-terminal domain"/>
    <property type="match status" value="1"/>
</dbReference>
<dbReference type="InterPro" id="IPR036554">
    <property type="entry name" value="GHMP_kinase_C_sf"/>
</dbReference>
<proteinExistence type="inferred from homology"/>
<dbReference type="PANTHER" id="PTHR32463">
    <property type="entry name" value="L-FUCOSE KINASE"/>
    <property type="match status" value="1"/>
</dbReference>
<evidence type="ECO:0000313" key="9">
    <source>
        <dbReference type="Proteomes" id="UP000178908"/>
    </source>
</evidence>
<comment type="caution">
    <text evidence="8">The sequence shown here is derived from an EMBL/GenBank/DDBJ whole genome shotgun (WGS) entry which is preliminary data.</text>
</comment>
<dbReference type="GO" id="GO:0050201">
    <property type="term" value="F:fucokinase activity"/>
    <property type="evidence" value="ECO:0007669"/>
    <property type="project" value="TreeGrafter"/>
</dbReference>